<reference evidence="1 2" key="1">
    <citation type="submission" date="2024-02" db="EMBL/GenBank/DDBJ databases">
        <authorList>
            <person name="Chen Y."/>
            <person name="Shah S."/>
            <person name="Dougan E. K."/>
            <person name="Thang M."/>
            <person name="Chan C."/>
        </authorList>
    </citation>
    <scope>NUCLEOTIDE SEQUENCE [LARGE SCALE GENOMIC DNA]</scope>
</reference>
<accession>A0ABP0NJP3</accession>
<feature type="non-terminal residue" evidence="1">
    <location>
        <position position="1"/>
    </location>
</feature>
<dbReference type="Gene3D" id="2.60.120.620">
    <property type="entry name" value="q2cbj1_9rhob like domain"/>
    <property type="match status" value="1"/>
</dbReference>
<protein>
    <submittedName>
        <fullName evidence="1">Uncharacterized protein</fullName>
    </submittedName>
</protein>
<name>A0ABP0NJP3_9DINO</name>
<keyword evidence="2" id="KW-1185">Reference proteome</keyword>
<sequence length="326" mass="36090">SPHTERVPWDDGPNAGPSSAMWSLVVEWPEKHRNQAVNFHPKEHQVIPEPGKKGLGGRGHGIFLGPLSTAPLLFADGPPERMAVRRDDDRDLALEVNHRKFKVDNPLSFWANGFGENCKREWAAKFCLHSDGTISPESQDHLVLGVRLNEHGVPSVVLVEARAERRLVFKMGKALRGWKSCAVLQIPGEGLEGVTTRGMDALPTGPKTDDELFKRQVVHCTGKAGDVYIANYMTAHLVAPNTSSDIRYACYFRFKGPGFNDDLHQPASMLDPLLHWHLKSVSEGTNSAEGSKPKLRTMKTMEEAEANLLLEDYYASSNNDHTARAG</sequence>
<dbReference type="EMBL" id="CAXAMN010021752">
    <property type="protein sequence ID" value="CAK9063092.1"/>
    <property type="molecule type" value="Genomic_DNA"/>
</dbReference>
<dbReference type="SUPFAM" id="SSF51197">
    <property type="entry name" value="Clavaminate synthase-like"/>
    <property type="match status" value="1"/>
</dbReference>
<evidence type="ECO:0000313" key="2">
    <source>
        <dbReference type="Proteomes" id="UP001642484"/>
    </source>
</evidence>
<gene>
    <name evidence="1" type="ORF">CCMP2556_LOCUS31021</name>
</gene>
<comment type="caution">
    <text evidence="1">The sequence shown here is derived from an EMBL/GenBank/DDBJ whole genome shotgun (WGS) entry which is preliminary data.</text>
</comment>
<proteinExistence type="predicted"/>
<organism evidence="1 2">
    <name type="scientific">Durusdinium trenchii</name>
    <dbReference type="NCBI Taxonomy" id="1381693"/>
    <lineage>
        <taxon>Eukaryota</taxon>
        <taxon>Sar</taxon>
        <taxon>Alveolata</taxon>
        <taxon>Dinophyceae</taxon>
        <taxon>Suessiales</taxon>
        <taxon>Symbiodiniaceae</taxon>
        <taxon>Durusdinium</taxon>
    </lineage>
</organism>
<dbReference type="Proteomes" id="UP001642484">
    <property type="component" value="Unassembled WGS sequence"/>
</dbReference>
<evidence type="ECO:0000313" key="1">
    <source>
        <dbReference type="EMBL" id="CAK9063092.1"/>
    </source>
</evidence>